<feature type="region of interest" description="Disordered" evidence="7">
    <location>
        <begin position="516"/>
        <end position="538"/>
    </location>
</feature>
<evidence type="ECO:0000256" key="4">
    <source>
        <dbReference type="ARBA" id="ARBA00023224"/>
    </source>
</evidence>
<feature type="domain" description="HAMP" evidence="10">
    <location>
        <begin position="202"/>
        <end position="255"/>
    </location>
</feature>
<evidence type="ECO:0000259" key="9">
    <source>
        <dbReference type="PROSITE" id="PS50111"/>
    </source>
</evidence>
<accession>A0ABY9KYS4</accession>
<feature type="transmembrane region" description="Helical" evidence="8">
    <location>
        <begin position="182"/>
        <end position="205"/>
    </location>
</feature>
<protein>
    <submittedName>
        <fullName evidence="11">Methyl-accepting chemotaxis protein</fullName>
    </submittedName>
</protein>
<evidence type="ECO:0000256" key="7">
    <source>
        <dbReference type="SAM" id="MobiDB-lite"/>
    </source>
</evidence>
<dbReference type="SMART" id="SM00304">
    <property type="entry name" value="HAMP"/>
    <property type="match status" value="1"/>
</dbReference>
<feature type="domain" description="Methyl-accepting transducer" evidence="9">
    <location>
        <begin position="274"/>
        <end position="524"/>
    </location>
</feature>
<dbReference type="InterPro" id="IPR004089">
    <property type="entry name" value="MCPsignal_dom"/>
</dbReference>
<dbReference type="InterPro" id="IPR003660">
    <property type="entry name" value="HAMP_dom"/>
</dbReference>
<dbReference type="Proteomes" id="UP001180087">
    <property type="component" value="Chromosome"/>
</dbReference>
<dbReference type="Gene3D" id="1.10.287.950">
    <property type="entry name" value="Methyl-accepting chemotaxis protein"/>
    <property type="match status" value="1"/>
</dbReference>
<evidence type="ECO:0000256" key="8">
    <source>
        <dbReference type="SAM" id="Phobius"/>
    </source>
</evidence>
<evidence type="ECO:0000256" key="2">
    <source>
        <dbReference type="ARBA" id="ARBA00022475"/>
    </source>
</evidence>
<dbReference type="RefSeq" id="WP_348029842.1">
    <property type="nucleotide sequence ID" value="NZ_CP129113.1"/>
</dbReference>
<keyword evidence="8" id="KW-1133">Transmembrane helix</keyword>
<evidence type="ECO:0000313" key="12">
    <source>
        <dbReference type="Proteomes" id="UP001180087"/>
    </source>
</evidence>
<dbReference type="EMBL" id="CP129113">
    <property type="protein sequence ID" value="WLV26061.1"/>
    <property type="molecule type" value="Genomic_DNA"/>
</dbReference>
<dbReference type="PROSITE" id="PS50111">
    <property type="entry name" value="CHEMOTAXIS_TRANSDUC_2"/>
    <property type="match status" value="1"/>
</dbReference>
<evidence type="ECO:0000259" key="10">
    <source>
        <dbReference type="PROSITE" id="PS50885"/>
    </source>
</evidence>
<name>A0ABY9KYS4_9BACI</name>
<reference evidence="11" key="1">
    <citation type="submission" date="2023-06" db="EMBL/GenBank/DDBJ databases">
        <title>A Treasure from Seagulls: Isolation and Description of Aciduricobacillus qingdaonensis gen. nov., sp. nov., a Rare Obligately Uric Acid-utilizing Member in the Family Bacillaceae.</title>
        <authorList>
            <person name="Liu W."/>
            <person name="Wang B."/>
        </authorList>
    </citation>
    <scope>NUCLEOTIDE SEQUENCE</scope>
    <source>
        <strain evidence="11">44XB</strain>
    </source>
</reference>
<keyword evidence="2" id="KW-1003">Cell membrane</keyword>
<evidence type="ECO:0000313" key="11">
    <source>
        <dbReference type="EMBL" id="WLV26061.1"/>
    </source>
</evidence>
<sequence length="560" mass="60743">MKSVKQKLLAGFGVVILLIVGIGIYNSVSVSHVNKQTTEIMDRQVPFLVANSRISYDIANRLAVARAYVLYEGNKEYRDRFKIYSEQSKEYEMNIKEKSTKPEFLDKVDDVSAWDQSVLEKVFDVYDKDGKEAALRNLKDEVEPQARELMTFFDVASSDREKAITKAGTAVLKSGKVNITTFIILSLIMLVASVAIALMTARMIANPIKEVMEWMKSLAKGDLSREPLIPSSRDEVGQLIVAANDVNEQMREIMQEIGTVSERVSSQSEELTQSASEVKAGAEQIAVTMEELADGSETQANKASELSGLMSGFSNEIRHASNNGTEVNEASNHVLELAEEGGLMMAESTKQMERIEAIVQNAVDKMDGLDTQSKEISQLVGVIKDISDQTNLLALNASIEAARAGEHGKGFAVVANEVGKLAEQVGNSVTNITHIVTSIQSETSDVSASLESGYKEVGHGTDQIRKTEKTFSEIKNALVQMAERIDAISGNLAKVSSGSDEMNAFVQEIAAVSEESAAGVEQTSATSQQSASSMEEIAESSGELANLAEQLNGLVGKFKL</sequence>
<dbReference type="PANTHER" id="PTHR32089">
    <property type="entry name" value="METHYL-ACCEPTING CHEMOTAXIS PROTEIN MCPB"/>
    <property type="match status" value="1"/>
</dbReference>
<comment type="similarity">
    <text evidence="5">Belongs to the methyl-accepting chemotaxis (MCP) protein family.</text>
</comment>
<dbReference type="PANTHER" id="PTHR32089:SF112">
    <property type="entry name" value="LYSOZYME-LIKE PROTEIN-RELATED"/>
    <property type="match status" value="1"/>
</dbReference>
<evidence type="ECO:0000256" key="1">
    <source>
        <dbReference type="ARBA" id="ARBA00004236"/>
    </source>
</evidence>
<organism evidence="11 12">
    <name type="scientific">Aciduricibacillus chroicocephali</name>
    <dbReference type="NCBI Taxonomy" id="3054939"/>
    <lineage>
        <taxon>Bacteria</taxon>
        <taxon>Bacillati</taxon>
        <taxon>Bacillota</taxon>
        <taxon>Bacilli</taxon>
        <taxon>Bacillales</taxon>
        <taxon>Bacillaceae</taxon>
        <taxon>Aciduricibacillus</taxon>
    </lineage>
</organism>
<keyword evidence="4 6" id="KW-0807">Transducer</keyword>
<comment type="subcellular location">
    <subcellularLocation>
        <location evidence="1">Cell membrane</location>
    </subcellularLocation>
</comment>
<dbReference type="SUPFAM" id="SSF58104">
    <property type="entry name" value="Methyl-accepting chemotaxis protein (MCP) signaling domain"/>
    <property type="match status" value="1"/>
</dbReference>
<dbReference type="CDD" id="cd06225">
    <property type="entry name" value="HAMP"/>
    <property type="match status" value="1"/>
</dbReference>
<dbReference type="Pfam" id="PF00015">
    <property type="entry name" value="MCPsignal"/>
    <property type="match status" value="1"/>
</dbReference>
<proteinExistence type="inferred from homology"/>
<gene>
    <name evidence="11" type="ORF">QR721_12000</name>
</gene>
<dbReference type="Pfam" id="PF00672">
    <property type="entry name" value="HAMP"/>
    <property type="match status" value="1"/>
</dbReference>
<evidence type="ECO:0000256" key="3">
    <source>
        <dbReference type="ARBA" id="ARBA00023136"/>
    </source>
</evidence>
<evidence type="ECO:0000256" key="5">
    <source>
        <dbReference type="ARBA" id="ARBA00029447"/>
    </source>
</evidence>
<keyword evidence="8" id="KW-0812">Transmembrane</keyword>
<dbReference type="SMART" id="SM00283">
    <property type="entry name" value="MA"/>
    <property type="match status" value="1"/>
</dbReference>
<evidence type="ECO:0000256" key="6">
    <source>
        <dbReference type="PROSITE-ProRule" id="PRU00284"/>
    </source>
</evidence>
<keyword evidence="3 8" id="KW-0472">Membrane</keyword>
<dbReference type="CDD" id="cd11386">
    <property type="entry name" value="MCP_signal"/>
    <property type="match status" value="1"/>
</dbReference>
<dbReference type="PROSITE" id="PS50885">
    <property type="entry name" value="HAMP"/>
    <property type="match status" value="1"/>
</dbReference>
<keyword evidence="12" id="KW-1185">Reference proteome</keyword>